<keyword evidence="2" id="KW-1185">Reference proteome</keyword>
<name>A0AAV6NFQ4_9ROSI</name>
<dbReference type="AlphaFoldDB" id="A0AAV6NFQ4"/>
<feature type="non-terminal residue" evidence="1">
    <location>
        <position position="1"/>
    </location>
</feature>
<sequence>MVFIPESLKTSQESLKLRSPEAVVVKPPDDDSNYRSITFYHDKIFSRIQLLPEFLKAQRTAASDMRRNCSVALGNVNISKNRYTDVLTL</sequence>
<organism evidence="1 2">
    <name type="scientific">Cucurbita argyrosperma subsp. sororia</name>
    <dbReference type="NCBI Taxonomy" id="37648"/>
    <lineage>
        <taxon>Eukaryota</taxon>
        <taxon>Viridiplantae</taxon>
        <taxon>Streptophyta</taxon>
        <taxon>Embryophyta</taxon>
        <taxon>Tracheophyta</taxon>
        <taxon>Spermatophyta</taxon>
        <taxon>Magnoliopsida</taxon>
        <taxon>eudicotyledons</taxon>
        <taxon>Gunneridae</taxon>
        <taxon>Pentapetalae</taxon>
        <taxon>rosids</taxon>
        <taxon>fabids</taxon>
        <taxon>Cucurbitales</taxon>
        <taxon>Cucurbitaceae</taxon>
        <taxon>Cucurbiteae</taxon>
        <taxon>Cucurbita</taxon>
    </lineage>
</organism>
<reference evidence="1 2" key="1">
    <citation type="journal article" date="2021" name="Hortic Res">
        <title>The domestication of Cucurbita argyrosperma as revealed by the genome of its wild relative.</title>
        <authorList>
            <person name="Barrera-Redondo J."/>
            <person name="Sanchez-de la Vega G."/>
            <person name="Aguirre-Liguori J.A."/>
            <person name="Castellanos-Morales G."/>
            <person name="Gutierrez-Guerrero Y.T."/>
            <person name="Aguirre-Dugua X."/>
            <person name="Aguirre-Planter E."/>
            <person name="Tenaillon M.I."/>
            <person name="Lira-Saade R."/>
            <person name="Eguiarte L.E."/>
        </authorList>
    </citation>
    <scope>NUCLEOTIDE SEQUENCE [LARGE SCALE GENOMIC DNA]</scope>
    <source>
        <strain evidence="1">JBR-2021</strain>
    </source>
</reference>
<accession>A0AAV6NFQ4</accession>
<dbReference type="Proteomes" id="UP000685013">
    <property type="component" value="Chromosome 6"/>
</dbReference>
<evidence type="ECO:0000313" key="2">
    <source>
        <dbReference type="Proteomes" id="UP000685013"/>
    </source>
</evidence>
<protein>
    <submittedName>
        <fullName evidence="1">Uncharacterized protein</fullName>
    </submittedName>
</protein>
<comment type="caution">
    <text evidence="1">The sequence shown here is derived from an EMBL/GenBank/DDBJ whole genome shotgun (WGS) entry which is preliminary data.</text>
</comment>
<proteinExistence type="predicted"/>
<gene>
    <name evidence="1" type="ORF">SDJN03_09868</name>
</gene>
<evidence type="ECO:0000313" key="1">
    <source>
        <dbReference type="EMBL" id="KAG6596688.1"/>
    </source>
</evidence>
<dbReference type="EMBL" id="JAGKQH010000006">
    <property type="protein sequence ID" value="KAG6596688.1"/>
    <property type="molecule type" value="Genomic_DNA"/>
</dbReference>